<dbReference type="Proteomes" id="UP000234681">
    <property type="component" value="Chromosome 10"/>
</dbReference>
<evidence type="ECO:0000313" key="3">
    <source>
        <dbReference type="Proteomes" id="UP000234681"/>
    </source>
</evidence>
<accession>A6HGC0</accession>
<proteinExistence type="predicted"/>
<protein>
    <submittedName>
        <fullName evidence="2">RCG35402</fullName>
    </submittedName>
</protein>
<feature type="region of interest" description="Disordered" evidence="1">
    <location>
        <begin position="20"/>
        <end position="40"/>
    </location>
</feature>
<dbReference type="EMBL" id="CH473948">
    <property type="protein sequence ID" value="EDM05075.1"/>
    <property type="molecule type" value="Genomic_DNA"/>
</dbReference>
<evidence type="ECO:0000256" key="1">
    <source>
        <dbReference type="SAM" id="MobiDB-lite"/>
    </source>
</evidence>
<sequence length="40" mass="4326">MHCVGAKAILIVADIFRSQHSGGRGRRIKSSRPFSATSQV</sequence>
<dbReference type="AlphaFoldDB" id="A6HGC0"/>
<gene>
    <name evidence="2" type="ORF">rCG_35402</name>
</gene>
<evidence type="ECO:0000313" key="2">
    <source>
        <dbReference type="EMBL" id="EDM05075.1"/>
    </source>
</evidence>
<reference evidence="2 3" key="1">
    <citation type="submission" date="2005-07" db="EMBL/GenBank/DDBJ databases">
        <authorList>
            <person name="Mural R.J."/>
            <person name="Li P.W."/>
            <person name="Adams M.D."/>
            <person name="Amanatides P.G."/>
            <person name="Baden-Tillson H."/>
            <person name="Barnstead M."/>
            <person name="Chin S.H."/>
            <person name="Dew I."/>
            <person name="Evans C.A."/>
            <person name="Ferriera S."/>
            <person name="Flanigan M."/>
            <person name="Fosler C."/>
            <person name="Glodek A."/>
            <person name="Gu Z."/>
            <person name="Holt R.A."/>
            <person name="Jennings D."/>
            <person name="Kraft C.L."/>
            <person name="Lu F."/>
            <person name="Nguyen T."/>
            <person name="Nusskern D.R."/>
            <person name="Pfannkoch C.M."/>
            <person name="Sitter C."/>
            <person name="Sutton G.G."/>
            <person name="Venter J.C."/>
            <person name="Wang Z."/>
            <person name="Woodage T."/>
            <person name="Zheng X.H."/>
            <person name="Zhong F."/>
        </authorList>
    </citation>
    <scope>NUCLEOTIDE SEQUENCE [LARGE SCALE GENOMIC DNA]</scope>
    <source>
        <strain>BN</strain>
        <strain evidence="3">Sprague-Dawley</strain>
    </source>
</reference>
<name>A6HGC0_RAT</name>
<organism evidence="2 3">
    <name type="scientific">Rattus norvegicus</name>
    <name type="common">Rat</name>
    <dbReference type="NCBI Taxonomy" id="10116"/>
    <lineage>
        <taxon>Eukaryota</taxon>
        <taxon>Metazoa</taxon>
        <taxon>Chordata</taxon>
        <taxon>Craniata</taxon>
        <taxon>Vertebrata</taxon>
        <taxon>Euteleostomi</taxon>
        <taxon>Mammalia</taxon>
        <taxon>Eutheria</taxon>
        <taxon>Euarchontoglires</taxon>
        <taxon>Glires</taxon>
        <taxon>Rodentia</taxon>
        <taxon>Myomorpha</taxon>
        <taxon>Muroidea</taxon>
        <taxon>Muridae</taxon>
        <taxon>Murinae</taxon>
        <taxon>Rattus</taxon>
    </lineage>
</organism>